<dbReference type="AlphaFoldDB" id="A0A151J9H1"/>
<gene>
    <name evidence="2" type="ORF">ALC57_05962</name>
</gene>
<sequence>MEIDEITNTRKRHSSEEIEAQGRSSTSPPKRSTASTTSTLNPRDSPRPNNAEDAIGARSQDTTNAAANLKAAPKYRPQDNGPYAVYVYDLNREKATHSIVISSIIANSGIPDIQEIKKIGKGKILIEAKSVTAANRLVDNPTFSKHNLKAFIPAFRVIREGVIQDVPVELALEYIHTHIETPTAKILDIQRLNRRVTINGKSEYVPSKTLRIKFAGQVLPREVFLFKIRHEVRPYIPKARICFSCFRVGHIAKVCKGPPRCLYCGNNAHENEDPCPSRDGETDAVCINCKGAHLATSKDCPIITKQDNIIKLAAVENISIADARRIVNNQGPSTRHSSGMDSQDFPRLNSKSPHGSSGSPSFTSTNPFHLLEAEDLDHDRISYAEAAGSRPARTSQQAPTHNGNRYHHSTQGSPYHSNTNQKSANNQGYDRRAHQEALFNPHGAYGYSNARGTAYQSALPPPPQRGHGEPNLFEFAKYIPELINLISEIVNCFRNHDFSSLMNIIISFIQNYTSSNNYRYPTGDINPPSHRNNHNEYSISYNPTGSQSQDFAHPSSDYLQDNFRNWNSSNKY</sequence>
<feature type="compositionally biased region" description="Low complexity" evidence="1">
    <location>
        <begin position="349"/>
        <end position="366"/>
    </location>
</feature>
<accession>A0A151J9H1</accession>
<evidence type="ECO:0000313" key="3">
    <source>
        <dbReference type="Proteomes" id="UP000078492"/>
    </source>
</evidence>
<feature type="region of interest" description="Disordered" evidence="1">
    <location>
        <begin position="1"/>
        <end position="63"/>
    </location>
</feature>
<keyword evidence="3" id="KW-1185">Reference proteome</keyword>
<feature type="compositionally biased region" description="Polar residues" evidence="1">
    <location>
        <begin position="329"/>
        <end position="341"/>
    </location>
</feature>
<organism evidence="2 3">
    <name type="scientific">Trachymyrmex cornetzi</name>
    <dbReference type="NCBI Taxonomy" id="471704"/>
    <lineage>
        <taxon>Eukaryota</taxon>
        <taxon>Metazoa</taxon>
        <taxon>Ecdysozoa</taxon>
        <taxon>Arthropoda</taxon>
        <taxon>Hexapoda</taxon>
        <taxon>Insecta</taxon>
        <taxon>Pterygota</taxon>
        <taxon>Neoptera</taxon>
        <taxon>Endopterygota</taxon>
        <taxon>Hymenoptera</taxon>
        <taxon>Apocrita</taxon>
        <taxon>Aculeata</taxon>
        <taxon>Formicoidea</taxon>
        <taxon>Formicidae</taxon>
        <taxon>Myrmicinae</taxon>
        <taxon>Trachymyrmex</taxon>
    </lineage>
</organism>
<proteinExistence type="predicted"/>
<name>A0A151J9H1_9HYME</name>
<feature type="compositionally biased region" description="Polar residues" evidence="1">
    <location>
        <begin position="392"/>
        <end position="426"/>
    </location>
</feature>
<dbReference type="EMBL" id="KQ979412">
    <property type="protein sequence ID" value="KYN21661.1"/>
    <property type="molecule type" value="Genomic_DNA"/>
</dbReference>
<feature type="region of interest" description="Disordered" evidence="1">
    <location>
        <begin position="386"/>
        <end position="426"/>
    </location>
</feature>
<protein>
    <recommendedName>
        <fullName evidence="4">CCHC-type domain-containing protein</fullName>
    </recommendedName>
</protein>
<dbReference type="Gene3D" id="4.10.60.10">
    <property type="entry name" value="Zinc finger, CCHC-type"/>
    <property type="match status" value="1"/>
</dbReference>
<dbReference type="Proteomes" id="UP000078492">
    <property type="component" value="Unassembled WGS sequence"/>
</dbReference>
<feature type="region of interest" description="Disordered" evidence="1">
    <location>
        <begin position="329"/>
        <end position="366"/>
    </location>
</feature>
<evidence type="ECO:0000313" key="2">
    <source>
        <dbReference type="EMBL" id="KYN21661.1"/>
    </source>
</evidence>
<evidence type="ECO:0000256" key="1">
    <source>
        <dbReference type="SAM" id="MobiDB-lite"/>
    </source>
</evidence>
<feature type="compositionally biased region" description="Polar residues" evidence="1">
    <location>
        <begin position="22"/>
        <end position="42"/>
    </location>
</feature>
<reference evidence="2 3" key="1">
    <citation type="submission" date="2015-09" db="EMBL/GenBank/DDBJ databases">
        <title>Trachymyrmex cornetzi WGS genome.</title>
        <authorList>
            <person name="Nygaard S."/>
            <person name="Hu H."/>
            <person name="Boomsma J."/>
            <person name="Zhang G."/>
        </authorList>
    </citation>
    <scope>NUCLEOTIDE SEQUENCE [LARGE SCALE GENOMIC DNA]</scope>
    <source>
        <strain evidence="2">Tcor2-1</strain>
        <tissue evidence="2">Whole body</tissue>
    </source>
</reference>
<evidence type="ECO:0008006" key="4">
    <source>
        <dbReference type="Google" id="ProtNLM"/>
    </source>
</evidence>
<dbReference type="STRING" id="471704.A0A151J9H1"/>